<gene>
    <name evidence="2" type="ORF">LRP50_23790</name>
</gene>
<reference evidence="2" key="1">
    <citation type="submission" date="2021-12" db="EMBL/GenBank/DDBJ databases">
        <title>Enterovibrio ZSDZ35 sp. nov. and Enterovibrio ZSDZ42 sp. nov., isolated from coastal seawater in Qingdao.</title>
        <authorList>
            <person name="Zhang P."/>
        </authorList>
    </citation>
    <scope>NUCLEOTIDE SEQUENCE</scope>
    <source>
        <strain evidence="2">ZSDZ42</strain>
    </source>
</reference>
<dbReference type="EMBL" id="JAJUBC010000043">
    <property type="protein sequence ID" value="MDD1796148.1"/>
    <property type="molecule type" value="Genomic_DNA"/>
</dbReference>
<accession>A0ABT5R796</accession>
<dbReference type="InterPro" id="IPR016181">
    <property type="entry name" value="Acyl_CoA_acyltransferase"/>
</dbReference>
<name>A0ABT5R796_9GAMM</name>
<protein>
    <submittedName>
        <fullName evidence="2">GNAT family N-acetyltransferase</fullName>
    </submittedName>
</protein>
<evidence type="ECO:0000313" key="2">
    <source>
        <dbReference type="EMBL" id="MDD1796148.1"/>
    </source>
</evidence>
<keyword evidence="3" id="KW-1185">Reference proteome</keyword>
<evidence type="ECO:0000313" key="3">
    <source>
        <dbReference type="Proteomes" id="UP001149400"/>
    </source>
</evidence>
<sequence length="138" mass="15658">MDIKKITWQETIDIRHRVLWPENPASFCELNGDVDALHLGAFIEGQLVCVASVFIDGNRARLRKFATLPEYQGQGVGGAVLSTILNGNILSDQGVENFWCDARESAMSLYKRFGMLPEGQRFYKGDIPYFRMNIQLEQ</sequence>
<organism evidence="2 3">
    <name type="scientific">Enterovibrio gelatinilyticus</name>
    <dbReference type="NCBI Taxonomy" id="2899819"/>
    <lineage>
        <taxon>Bacteria</taxon>
        <taxon>Pseudomonadati</taxon>
        <taxon>Pseudomonadota</taxon>
        <taxon>Gammaproteobacteria</taxon>
        <taxon>Vibrionales</taxon>
        <taxon>Vibrionaceae</taxon>
        <taxon>Enterovibrio</taxon>
    </lineage>
</organism>
<dbReference type="PROSITE" id="PS51186">
    <property type="entry name" value="GNAT"/>
    <property type="match status" value="1"/>
</dbReference>
<evidence type="ECO:0000259" key="1">
    <source>
        <dbReference type="PROSITE" id="PS51186"/>
    </source>
</evidence>
<dbReference type="Gene3D" id="3.40.630.30">
    <property type="match status" value="1"/>
</dbReference>
<proteinExistence type="predicted"/>
<dbReference type="Proteomes" id="UP001149400">
    <property type="component" value="Unassembled WGS sequence"/>
</dbReference>
<dbReference type="InterPro" id="IPR000182">
    <property type="entry name" value="GNAT_dom"/>
</dbReference>
<dbReference type="RefSeq" id="WP_274166917.1">
    <property type="nucleotide sequence ID" value="NZ_JAJUBC010000043.1"/>
</dbReference>
<dbReference type="SUPFAM" id="SSF55729">
    <property type="entry name" value="Acyl-CoA N-acyltransferases (Nat)"/>
    <property type="match status" value="1"/>
</dbReference>
<comment type="caution">
    <text evidence="2">The sequence shown here is derived from an EMBL/GenBank/DDBJ whole genome shotgun (WGS) entry which is preliminary data.</text>
</comment>
<dbReference type="CDD" id="cd04301">
    <property type="entry name" value="NAT_SF"/>
    <property type="match status" value="1"/>
</dbReference>
<dbReference type="Pfam" id="PF13673">
    <property type="entry name" value="Acetyltransf_10"/>
    <property type="match status" value="1"/>
</dbReference>
<feature type="domain" description="N-acetyltransferase" evidence="1">
    <location>
        <begin position="1"/>
        <end position="137"/>
    </location>
</feature>